<evidence type="ECO:0000256" key="4">
    <source>
        <dbReference type="ARBA" id="ARBA00022729"/>
    </source>
</evidence>
<name>A0ABT1W119_9PROT</name>
<evidence type="ECO:0000313" key="6">
    <source>
        <dbReference type="EMBL" id="MCQ8242298.1"/>
    </source>
</evidence>
<evidence type="ECO:0000256" key="1">
    <source>
        <dbReference type="ARBA" id="ARBA00004418"/>
    </source>
</evidence>
<dbReference type="NCBIfam" id="NF008022">
    <property type="entry name" value="PRK10752.1"/>
    <property type="match status" value="1"/>
</dbReference>
<accession>A0ABT1W119</accession>
<comment type="caution">
    <text evidence="6">The sequence shown here is derived from an EMBL/GenBank/DDBJ whole genome shotgun (WGS) entry which is preliminary data.</text>
</comment>
<dbReference type="PANTHER" id="PTHR30368:SF2">
    <property type="entry name" value="SULFATE-BINDING PROTEIN"/>
    <property type="match status" value="1"/>
</dbReference>
<dbReference type="NCBIfam" id="TIGR00971">
    <property type="entry name" value="3a0106s03"/>
    <property type="match status" value="1"/>
</dbReference>
<comment type="similarity">
    <text evidence="2">Belongs to the prokaryotic sulfate-binding protein family.</text>
</comment>
<evidence type="ECO:0000313" key="7">
    <source>
        <dbReference type="Proteomes" id="UP001524547"/>
    </source>
</evidence>
<gene>
    <name evidence="6" type="ORF">NFI88_15805</name>
</gene>
<dbReference type="PANTHER" id="PTHR30368">
    <property type="entry name" value="SULFATE-BINDING PROTEIN"/>
    <property type="match status" value="1"/>
</dbReference>
<dbReference type="CDD" id="cd01005">
    <property type="entry name" value="PBP2_CysP"/>
    <property type="match status" value="1"/>
</dbReference>
<dbReference type="InterPro" id="IPR005669">
    <property type="entry name" value="Thiosulph/SO4-bd"/>
</dbReference>
<keyword evidence="4" id="KW-0732">Signal</keyword>
<keyword evidence="3" id="KW-0813">Transport</keyword>
<dbReference type="Pfam" id="PF13531">
    <property type="entry name" value="SBP_bac_11"/>
    <property type="match status" value="1"/>
</dbReference>
<proteinExistence type="inferred from homology"/>
<sequence>MPVAASAQSLLNVSYDPTRELYKDIDKQFSTAWKKQTGETVSVATSHGGSGAQARAVLDGLQADVVTLGIASDIDALAARGLLARDWSSRLPNHAVPYTSTIVFLVRSGNPKHIRDWPDLVRDGVSVVTPNPKTSSGGRWSYIAAYLWALHANNNDESKAETFLTQLYRHVPILDTGARGATNSFVQRGQGDVLLAWEDEALLAAHDLGAGRFDVVYPSASVVAEPVVAVVDSVVGKKNTARQADGYLRFLYTPQGQEIIAAHHYRAIDPAVAARHAADFPRLVTYDVESAGGWSVLQPKHFGDGGVFDRITRPAR</sequence>
<evidence type="ECO:0000256" key="2">
    <source>
        <dbReference type="ARBA" id="ARBA00006099"/>
    </source>
</evidence>
<dbReference type="Proteomes" id="UP001524547">
    <property type="component" value="Unassembled WGS sequence"/>
</dbReference>
<organism evidence="6 7">
    <name type="scientific">Rhizosaccharibacter radicis</name>
    <dbReference type="NCBI Taxonomy" id="2782605"/>
    <lineage>
        <taxon>Bacteria</taxon>
        <taxon>Pseudomonadati</taxon>
        <taxon>Pseudomonadota</taxon>
        <taxon>Alphaproteobacteria</taxon>
        <taxon>Acetobacterales</taxon>
        <taxon>Acetobacteraceae</taxon>
        <taxon>Rhizosaccharibacter</taxon>
    </lineage>
</organism>
<reference evidence="6 7" key="1">
    <citation type="submission" date="2022-06" db="EMBL/GenBank/DDBJ databases">
        <title>Rhizosaccharibacter gen. nov. sp. nov. KSS12, endophytic bacteria isolated from sugarcane.</title>
        <authorList>
            <person name="Pitiwittayakul N."/>
        </authorList>
    </citation>
    <scope>NUCLEOTIDE SEQUENCE [LARGE SCALE GENOMIC DNA]</scope>
    <source>
        <strain evidence="6 7">KSS12</strain>
    </source>
</reference>
<keyword evidence="5" id="KW-0574">Periplasm</keyword>
<dbReference type="SUPFAM" id="SSF53850">
    <property type="entry name" value="Periplasmic binding protein-like II"/>
    <property type="match status" value="1"/>
</dbReference>
<dbReference type="EMBL" id="JAMZEJ010000010">
    <property type="protein sequence ID" value="MCQ8242298.1"/>
    <property type="molecule type" value="Genomic_DNA"/>
</dbReference>
<protein>
    <submittedName>
        <fullName evidence="6">Sulfate ABC transporter substrate-binding protein</fullName>
    </submittedName>
</protein>
<comment type="subcellular location">
    <subcellularLocation>
        <location evidence="1">Periplasm</location>
    </subcellularLocation>
</comment>
<keyword evidence="7" id="KW-1185">Reference proteome</keyword>
<evidence type="ECO:0000256" key="3">
    <source>
        <dbReference type="ARBA" id="ARBA00022448"/>
    </source>
</evidence>
<evidence type="ECO:0000256" key="5">
    <source>
        <dbReference type="ARBA" id="ARBA00022764"/>
    </source>
</evidence>
<dbReference type="RefSeq" id="WP_422921096.1">
    <property type="nucleotide sequence ID" value="NZ_JAMZEJ010000010.1"/>
</dbReference>
<dbReference type="Gene3D" id="3.40.190.10">
    <property type="entry name" value="Periplasmic binding protein-like II"/>
    <property type="match status" value="2"/>
</dbReference>